<keyword evidence="4 8" id="KW-0418">Kinase</keyword>
<reference evidence="12" key="1">
    <citation type="journal article" date="2016" name="Nature">
        <title>The genome of the seagrass Zostera marina reveals angiosperm adaptation to the sea.</title>
        <authorList>
            <person name="Olsen J.L."/>
            <person name="Rouze P."/>
            <person name="Verhelst B."/>
            <person name="Lin Y.-C."/>
            <person name="Bayer T."/>
            <person name="Collen J."/>
            <person name="Dattolo E."/>
            <person name="De Paoli E."/>
            <person name="Dittami S."/>
            <person name="Maumus F."/>
            <person name="Michel G."/>
            <person name="Kersting A."/>
            <person name="Lauritano C."/>
            <person name="Lohaus R."/>
            <person name="Toepel M."/>
            <person name="Tonon T."/>
            <person name="Vanneste K."/>
            <person name="Amirebrahimi M."/>
            <person name="Brakel J."/>
            <person name="Bostroem C."/>
            <person name="Chovatia M."/>
            <person name="Grimwood J."/>
            <person name="Jenkins J.W."/>
            <person name="Jueterbock A."/>
            <person name="Mraz A."/>
            <person name="Stam W.T."/>
            <person name="Tice H."/>
            <person name="Bornberg-Bauer E."/>
            <person name="Green P.J."/>
            <person name="Pearson G.A."/>
            <person name="Procaccini G."/>
            <person name="Duarte C.M."/>
            <person name="Schmutz J."/>
            <person name="Reusch T.B.H."/>
            <person name="Van de Peer Y."/>
        </authorList>
    </citation>
    <scope>NUCLEOTIDE SEQUENCE [LARGE SCALE GENOMIC DNA]</scope>
    <source>
        <strain evidence="12">cv. Finnish</strain>
    </source>
</reference>
<evidence type="ECO:0000313" key="11">
    <source>
        <dbReference type="EMBL" id="KMZ64255.1"/>
    </source>
</evidence>
<dbReference type="PANTHER" id="PTHR45748">
    <property type="entry name" value="1-PHOSPHATIDYLINOSITOL 3-PHOSPHATE 5-KINASE-RELATED"/>
    <property type="match status" value="1"/>
</dbReference>
<evidence type="ECO:0000256" key="6">
    <source>
        <dbReference type="ARBA" id="ARBA00023464"/>
    </source>
</evidence>
<sequence length="1518" mass="172044">MENNRIPNSIMLDYNERSILRNDLSNPELLYGRRNSSKVHPYSDSLSIEKYIFGEKDSINANNTSSISTLKSNSLVWSPPKHDEVNIKGNVDHVGDGDDIDNWMRQDEPTSLDNPTEDEGIGYVCREERNKDVIEAIINQFNFLVSRLLALEGIFNSKEDTGESWLDVVARLSWEAAHLVKPNANQGKEMDPMSYVKVKCIAHGYRNESKIIRGLVFKKNAAHKSMVTKFTNPRLLLLRGVLEENAAGLSSFSTMTEVKGNLQTIIDRIKACNTNVLLVEKTVSRDVQESLLKKEITLVFDMKLPRLEKIARCTSSSIISASDIEKNTLLRQCEYFYIEKFMEEHNQIIEGGKKTTKTLMFFEGCSKPLGCTVLLKGAPSDELKRIKRVMHCTIIAAYHLIFETSFFADQSEISIPIDALKIKSESYFPDKIASSTSLPSSAASLNNLNTSGSAYAKEEHPISNGNVEISELEEVKQNTDRVIDAESYSIDVTSDGNTHTTSRNLQGDENISNVLCNQKQSFLSVSLLPGQFLPFASANIRNVWGKHSPLHSTGSCDSLSSHVGNNENDQFNQYIGQHNEFPPLETIDTETEVLGKTCDEYSEDAKIEPVSDIIESLECVPNISSKQDTPQKGGEDAILDLQSILIFFSSQSILKDISCEQRDLTRIKYYGNFDMSLGKLLQEILLSQTHSCLVCRKSPESHIYCYTHQNGRLTVQVKVLPRKLFLPGFKEGNIWMWTRCLKCQRKSGIPKVTKRVIMSTAARGLSFGKFLELSFSSHSAARTLLSSCGHLLNRDCIRFFGLGSKVAMFTYSPLEIYDACKPPPKLDFTPVGRTYLEKEVKEVQQNGYRFFSEVEYFLQKTWSNLSGKPINLPVSIRSFSEIEEMLKQEKAKFDMIITNHDESLDQPFQIFDVTRLNQELLLHLYIWDCRFEKLIAYDTDNSIADESIGYKQITEQANTVNGCVRCDEVNNIQEEEKSRDGSDPFTSIDIEEPDRYSTSSFDQEVIASEALISKNESNDESSKFLDVSLTEKISEIKGRVSMITAAINQGEFSTLAATFSFDETPSMYTSPIEENIDVRNIDIEDTNYNSEVPVPPALSMDSQNDLIISNSFNIIVEGSEDWIWSPFQVICKDFWKNYSKGHLSKFEFIFTYSPVHLSAMNQVISQEKDRLCYTFGDENGFMVSIHEDEVSSIIACALVHDTQDEKEAITNDKRYAENQNEEAQSLSMDSSEEILHPKIQLGFEGNRKNKYSVVCIHAKQFNDLRKQCFPSKETAYILSLGRCKKWNAQGGKSKALFAMTLDNRFIIKEINKTELTSFLEFAPEYFKHVSGSLSSGSQTCLAKIFGIYQVKQIKAGKEVKVDVMVMENLLYGRNITRMYDLKGAVFSRYVSDSNSPGAVLLDQNFVEDMGLSPLYIGGRTKQLLQRAIWNDTSFLTTINVMDYSLFLGVDKDRKQFVFGIIDYLRQYTWDKQLETWAKSSLVVPKNSSPTVVSPVEYKKRFRKFMSKYFLSVPDCWTS</sequence>
<organism evidence="11 12">
    <name type="scientific">Zostera marina</name>
    <name type="common">Eelgrass</name>
    <dbReference type="NCBI Taxonomy" id="29655"/>
    <lineage>
        <taxon>Eukaryota</taxon>
        <taxon>Viridiplantae</taxon>
        <taxon>Streptophyta</taxon>
        <taxon>Embryophyta</taxon>
        <taxon>Tracheophyta</taxon>
        <taxon>Spermatophyta</taxon>
        <taxon>Magnoliopsida</taxon>
        <taxon>Liliopsida</taxon>
        <taxon>Zosteraceae</taxon>
        <taxon>Zostera</taxon>
    </lineage>
</organism>
<dbReference type="SMART" id="SM00330">
    <property type="entry name" value="PIPKc"/>
    <property type="match status" value="1"/>
</dbReference>
<dbReference type="STRING" id="29655.A0A0K9P7V2"/>
<dbReference type="GO" id="GO:0005524">
    <property type="term" value="F:ATP binding"/>
    <property type="evidence" value="ECO:0007669"/>
    <property type="project" value="UniProtKB-UniRule"/>
</dbReference>
<dbReference type="OrthoDB" id="158357at2759"/>
<evidence type="ECO:0000256" key="4">
    <source>
        <dbReference type="ARBA" id="ARBA00022777"/>
    </source>
</evidence>
<evidence type="ECO:0000256" key="7">
    <source>
        <dbReference type="ARBA" id="ARBA00077223"/>
    </source>
</evidence>
<dbReference type="EC" id="2.7.1.150" evidence="1"/>
<evidence type="ECO:0000256" key="3">
    <source>
        <dbReference type="ARBA" id="ARBA00022741"/>
    </source>
</evidence>
<protein>
    <recommendedName>
        <fullName evidence="1">1-phosphatidylinositol-3-phosphate 5-kinase</fullName>
        <ecNumber evidence="1">2.7.1.150</ecNumber>
    </recommendedName>
    <alternativeName>
        <fullName evidence="7">Phosphatidylinositol 3-phosphate 5-kinase type III</fullName>
    </alternativeName>
</protein>
<evidence type="ECO:0000256" key="8">
    <source>
        <dbReference type="PROSITE-ProRule" id="PRU00781"/>
    </source>
</evidence>
<dbReference type="GO" id="GO:0007033">
    <property type="term" value="P:vacuole organization"/>
    <property type="evidence" value="ECO:0000318"/>
    <property type="project" value="GO_Central"/>
</dbReference>
<dbReference type="InterPro" id="IPR002498">
    <property type="entry name" value="PInositol-4-P-4/5-kinase_core"/>
</dbReference>
<dbReference type="FunFam" id="3.30.800.10:FF:000007">
    <property type="entry name" value="Putative 1-phosphatidylinositol-4-phosphate 5-kinase/ zinc ion binding family"/>
    <property type="match status" value="1"/>
</dbReference>
<dbReference type="InterPro" id="IPR027484">
    <property type="entry name" value="PInositol-4-P-5-kinase_N"/>
</dbReference>
<keyword evidence="2 8" id="KW-0808">Transferase</keyword>
<comment type="subunit">
    <text evidence="6">Component of the PI(3,5)P2 regulatory complex at least composed of ATG18, SAC/FIG4, FAB1 and VAC14.</text>
</comment>
<accession>A0A0K9P7V2</accession>
<dbReference type="CDD" id="cd17300">
    <property type="entry name" value="PIPKc_PIKfyve"/>
    <property type="match status" value="1"/>
</dbReference>
<dbReference type="InterPro" id="IPR027483">
    <property type="entry name" value="PInositol-4-P-4/5-kinase_C_sf"/>
</dbReference>
<dbReference type="PANTHER" id="PTHR45748:SF4">
    <property type="entry name" value="1-PHOSPHATIDYLINOSITOL-3-PHOSPHATE 5-KINASE FAB1D-RELATED"/>
    <property type="match status" value="1"/>
</dbReference>
<dbReference type="InterPro" id="IPR044769">
    <property type="entry name" value="PIKfyve_PIPKc"/>
</dbReference>
<evidence type="ECO:0000256" key="2">
    <source>
        <dbReference type="ARBA" id="ARBA00022679"/>
    </source>
</evidence>
<dbReference type="GO" id="GO:0000285">
    <property type="term" value="F:1-phosphatidylinositol-3-phosphate 5-kinase activity"/>
    <property type="evidence" value="ECO:0000318"/>
    <property type="project" value="GO_Central"/>
</dbReference>
<keyword evidence="12" id="KW-1185">Reference proteome</keyword>
<evidence type="ECO:0000256" key="1">
    <source>
        <dbReference type="ARBA" id="ARBA00012009"/>
    </source>
</evidence>
<dbReference type="EMBL" id="LFYR01001173">
    <property type="protein sequence ID" value="KMZ64255.1"/>
    <property type="molecule type" value="Genomic_DNA"/>
</dbReference>
<evidence type="ECO:0000313" key="12">
    <source>
        <dbReference type="Proteomes" id="UP000036987"/>
    </source>
</evidence>
<keyword evidence="5 8" id="KW-0067">ATP-binding</keyword>
<evidence type="ECO:0000256" key="9">
    <source>
        <dbReference type="SAM" id="MobiDB-lite"/>
    </source>
</evidence>
<evidence type="ECO:0000256" key="5">
    <source>
        <dbReference type="ARBA" id="ARBA00022840"/>
    </source>
</evidence>
<comment type="caution">
    <text evidence="11">The sequence shown here is derived from an EMBL/GenBank/DDBJ whole genome shotgun (WGS) entry which is preliminary data.</text>
</comment>
<feature type="domain" description="PIPK" evidence="10">
    <location>
        <begin position="1186"/>
        <end position="1509"/>
    </location>
</feature>
<dbReference type="GO" id="GO:0010008">
    <property type="term" value="C:endosome membrane"/>
    <property type="evidence" value="ECO:0000318"/>
    <property type="project" value="GO_Central"/>
</dbReference>
<dbReference type="InterPro" id="IPR027409">
    <property type="entry name" value="GroEL-like_apical_dom_sf"/>
</dbReference>
<dbReference type="GO" id="GO:0046854">
    <property type="term" value="P:phosphatidylinositol phosphate biosynthetic process"/>
    <property type="evidence" value="ECO:0000318"/>
    <property type="project" value="GO_Central"/>
</dbReference>
<name>A0A0K9P7V2_ZOSMR</name>
<keyword evidence="3 8" id="KW-0547">Nucleotide-binding</keyword>
<dbReference type="Pfam" id="PF00118">
    <property type="entry name" value="Cpn60_TCP1"/>
    <property type="match status" value="1"/>
</dbReference>
<dbReference type="OMA" id="TEDHEND"/>
<dbReference type="Gene3D" id="3.30.810.10">
    <property type="entry name" value="2-Layer Sandwich"/>
    <property type="match status" value="1"/>
</dbReference>
<dbReference type="PROSITE" id="PS51455">
    <property type="entry name" value="PIPK"/>
    <property type="match status" value="1"/>
</dbReference>
<dbReference type="FunFam" id="3.30.810.10:FF:000001">
    <property type="entry name" value="1-phosphatidylinositol 3-phosphate 5-kinase FAB1"/>
    <property type="match status" value="1"/>
</dbReference>
<dbReference type="Proteomes" id="UP000036987">
    <property type="component" value="Unassembled WGS sequence"/>
</dbReference>
<dbReference type="Gene3D" id="3.50.7.10">
    <property type="entry name" value="GroEL"/>
    <property type="match status" value="1"/>
</dbReference>
<dbReference type="CDD" id="cd03334">
    <property type="entry name" value="Fab1_TCP"/>
    <property type="match status" value="1"/>
</dbReference>
<proteinExistence type="predicted"/>
<dbReference type="SUPFAM" id="SSF52029">
    <property type="entry name" value="GroEL apical domain-like"/>
    <property type="match status" value="1"/>
</dbReference>
<evidence type="ECO:0000259" key="10">
    <source>
        <dbReference type="PROSITE" id="PS51455"/>
    </source>
</evidence>
<dbReference type="Gene3D" id="3.30.800.10">
    <property type="entry name" value="Phosphatidylinositol Phosphate Kinase II Beta"/>
    <property type="match status" value="1"/>
</dbReference>
<dbReference type="SUPFAM" id="SSF56104">
    <property type="entry name" value="SAICAR synthase-like"/>
    <property type="match status" value="1"/>
</dbReference>
<dbReference type="InterPro" id="IPR002423">
    <property type="entry name" value="Cpn60/GroEL/TCP-1"/>
</dbReference>
<dbReference type="Pfam" id="PF01504">
    <property type="entry name" value="PIP5K"/>
    <property type="match status" value="2"/>
</dbReference>
<gene>
    <name evidence="11" type="ORF">ZOSMA_37G01410</name>
</gene>
<feature type="region of interest" description="Disordered" evidence="9">
    <location>
        <begin position="974"/>
        <end position="1000"/>
    </location>
</feature>
<dbReference type="FunFam" id="3.50.7.10:FF:000007">
    <property type="entry name" value="1-phosphatidylinositol 3-phosphate 5-kinase isoform X1"/>
    <property type="match status" value="1"/>
</dbReference>